<keyword evidence="3" id="KW-1185">Reference proteome</keyword>
<reference evidence="2 3" key="1">
    <citation type="submission" date="2019-05" db="EMBL/GenBank/DDBJ databases">
        <title>Another draft genome of Portunus trituberculatus and its Hox gene families provides insights of decapod evolution.</title>
        <authorList>
            <person name="Jeong J.-H."/>
            <person name="Song I."/>
            <person name="Kim S."/>
            <person name="Choi T."/>
            <person name="Kim D."/>
            <person name="Ryu S."/>
            <person name="Kim W."/>
        </authorList>
    </citation>
    <scope>NUCLEOTIDE SEQUENCE [LARGE SCALE GENOMIC DNA]</scope>
    <source>
        <tissue evidence="2">Muscle</tissue>
    </source>
</reference>
<dbReference type="Proteomes" id="UP000324222">
    <property type="component" value="Unassembled WGS sequence"/>
</dbReference>
<evidence type="ECO:0000313" key="3">
    <source>
        <dbReference type="Proteomes" id="UP000324222"/>
    </source>
</evidence>
<gene>
    <name evidence="2" type="ORF">E2C01_097028</name>
</gene>
<name>A0A5B7K3I6_PORTR</name>
<proteinExistence type="predicted"/>
<feature type="compositionally biased region" description="Basic and acidic residues" evidence="1">
    <location>
        <begin position="16"/>
        <end position="38"/>
    </location>
</feature>
<dbReference type="AlphaFoldDB" id="A0A5B7K3I6"/>
<evidence type="ECO:0000313" key="2">
    <source>
        <dbReference type="EMBL" id="MPD01496.1"/>
    </source>
</evidence>
<organism evidence="2 3">
    <name type="scientific">Portunus trituberculatus</name>
    <name type="common">Swimming crab</name>
    <name type="synonym">Neptunus trituberculatus</name>
    <dbReference type="NCBI Taxonomy" id="210409"/>
    <lineage>
        <taxon>Eukaryota</taxon>
        <taxon>Metazoa</taxon>
        <taxon>Ecdysozoa</taxon>
        <taxon>Arthropoda</taxon>
        <taxon>Crustacea</taxon>
        <taxon>Multicrustacea</taxon>
        <taxon>Malacostraca</taxon>
        <taxon>Eumalacostraca</taxon>
        <taxon>Eucarida</taxon>
        <taxon>Decapoda</taxon>
        <taxon>Pleocyemata</taxon>
        <taxon>Brachyura</taxon>
        <taxon>Eubrachyura</taxon>
        <taxon>Portunoidea</taxon>
        <taxon>Portunidae</taxon>
        <taxon>Portuninae</taxon>
        <taxon>Portunus</taxon>
    </lineage>
</organism>
<sequence>MTEVKKITTLENFKNTNEKEKERNKERMASEQTSKREEVIPRFARPPLDSATCALIIIDVILASFDALTRGRHCINLAPLCGEHCANIH</sequence>
<accession>A0A5B7K3I6</accession>
<evidence type="ECO:0000256" key="1">
    <source>
        <dbReference type="SAM" id="MobiDB-lite"/>
    </source>
</evidence>
<feature type="region of interest" description="Disordered" evidence="1">
    <location>
        <begin position="1"/>
        <end position="38"/>
    </location>
</feature>
<dbReference type="EMBL" id="VSRR010127390">
    <property type="protein sequence ID" value="MPD01496.1"/>
    <property type="molecule type" value="Genomic_DNA"/>
</dbReference>
<comment type="caution">
    <text evidence="2">The sequence shown here is derived from an EMBL/GenBank/DDBJ whole genome shotgun (WGS) entry which is preliminary data.</text>
</comment>
<protein>
    <submittedName>
        <fullName evidence="2">Uncharacterized protein</fullName>
    </submittedName>
</protein>